<dbReference type="GO" id="GO:0006357">
    <property type="term" value="P:regulation of transcription by RNA polymerase II"/>
    <property type="evidence" value="ECO:0007669"/>
    <property type="project" value="InterPro"/>
</dbReference>
<dbReference type="GO" id="GO:0003712">
    <property type="term" value="F:transcription coregulator activity"/>
    <property type="evidence" value="ECO:0007669"/>
    <property type="project" value="InterPro"/>
</dbReference>
<organism evidence="6 7">
    <name type="scientific">Meira miltonrushii</name>
    <dbReference type="NCBI Taxonomy" id="1280837"/>
    <lineage>
        <taxon>Eukaryota</taxon>
        <taxon>Fungi</taxon>
        <taxon>Dikarya</taxon>
        <taxon>Basidiomycota</taxon>
        <taxon>Ustilaginomycotina</taxon>
        <taxon>Exobasidiomycetes</taxon>
        <taxon>Exobasidiales</taxon>
        <taxon>Brachybasidiaceae</taxon>
        <taxon>Meira</taxon>
    </lineage>
</organism>
<evidence type="ECO:0000313" key="6">
    <source>
        <dbReference type="EMBL" id="PWN33031.1"/>
    </source>
</evidence>
<dbReference type="Gene3D" id="1.10.287.3490">
    <property type="match status" value="1"/>
</dbReference>
<comment type="function">
    <text evidence="4">Component of the Mediator complex, a coactivator involved in the regulated transcription of nearly all RNA polymerase II-dependent genes. Mediator functions as a bridge to convey information from gene-specific regulatory proteins to the basal RNA polymerase II transcription machinery. Mediator is recruited to promoters by direct interactions with regulatory proteins and serves as a scaffold for the assembly of a functional pre-initiation complex with RNA polymerase II and the general transcription factors.</text>
</comment>
<dbReference type="Proteomes" id="UP000245771">
    <property type="component" value="Unassembled WGS sequence"/>
</dbReference>
<accession>A0A316V986</accession>
<feature type="region of interest" description="Disordered" evidence="5">
    <location>
        <begin position="126"/>
        <end position="245"/>
    </location>
</feature>
<dbReference type="EMBL" id="KZ819605">
    <property type="protein sequence ID" value="PWN33031.1"/>
    <property type="molecule type" value="Genomic_DNA"/>
</dbReference>
<evidence type="ECO:0000256" key="1">
    <source>
        <dbReference type="ARBA" id="ARBA00004123"/>
    </source>
</evidence>
<dbReference type="InterPro" id="IPR019404">
    <property type="entry name" value="Mediator_Med11"/>
</dbReference>
<dbReference type="GO" id="GO:0016592">
    <property type="term" value="C:mediator complex"/>
    <property type="evidence" value="ECO:0007669"/>
    <property type="project" value="InterPro"/>
</dbReference>
<proteinExistence type="inferred from homology"/>
<feature type="compositionally biased region" description="Basic and acidic residues" evidence="5">
    <location>
        <begin position="220"/>
        <end position="232"/>
    </location>
</feature>
<dbReference type="OrthoDB" id="3358442at2759"/>
<dbReference type="InParanoid" id="A0A316V986"/>
<reference evidence="6 7" key="1">
    <citation type="journal article" date="2018" name="Mol. Biol. Evol.">
        <title>Broad Genomic Sampling Reveals a Smut Pathogenic Ancestry of the Fungal Clade Ustilaginomycotina.</title>
        <authorList>
            <person name="Kijpornyongpan T."/>
            <person name="Mondo S.J."/>
            <person name="Barry K."/>
            <person name="Sandor L."/>
            <person name="Lee J."/>
            <person name="Lipzen A."/>
            <person name="Pangilinan J."/>
            <person name="LaButti K."/>
            <person name="Hainaut M."/>
            <person name="Henrissat B."/>
            <person name="Grigoriev I.V."/>
            <person name="Spatafora J.W."/>
            <person name="Aime M.C."/>
        </authorList>
    </citation>
    <scope>NUCLEOTIDE SEQUENCE [LARGE SCALE GENOMIC DNA]</scope>
    <source>
        <strain evidence="6 7">MCA 3882</strain>
    </source>
</reference>
<keyword evidence="7" id="KW-1185">Reference proteome</keyword>
<dbReference type="Pfam" id="PF10280">
    <property type="entry name" value="Med11"/>
    <property type="match status" value="1"/>
</dbReference>
<comment type="subcellular location">
    <subcellularLocation>
        <location evidence="1 4">Nucleus</location>
    </subcellularLocation>
</comment>
<feature type="compositionally biased region" description="Polar residues" evidence="5">
    <location>
        <begin position="295"/>
        <end position="307"/>
    </location>
</feature>
<keyword evidence="4" id="KW-0805">Transcription regulation</keyword>
<evidence type="ECO:0000256" key="3">
    <source>
        <dbReference type="ARBA" id="ARBA00023242"/>
    </source>
</evidence>
<name>A0A316V986_9BASI</name>
<evidence type="ECO:0000256" key="5">
    <source>
        <dbReference type="SAM" id="MobiDB-lite"/>
    </source>
</evidence>
<keyword evidence="4" id="KW-0804">Transcription</keyword>
<feature type="compositionally biased region" description="Basic and acidic residues" evidence="5">
    <location>
        <begin position="285"/>
        <end position="294"/>
    </location>
</feature>
<feature type="compositionally biased region" description="Low complexity" evidence="5">
    <location>
        <begin position="127"/>
        <end position="157"/>
    </location>
</feature>
<feature type="compositionally biased region" description="Polar residues" evidence="5">
    <location>
        <begin position="199"/>
        <end position="210"/>
    </location>
</feature>
<feature type="region of interest" description="Disordered" evidence="5">
    <location>
        <begin position="285"/>
        <end position="313"/>
    </location>
</feature>
<evidence type="ECO:0000256" key="2">
    <source>
        <dbReference type="ARBA" id="ARBA00008186"/>
    </source>
</evidence>
<gene>
    <name evidence="4" type="primary">MED11</name>
    <name evidence="6" type="ORF">FA14DRAFT_80710</name>
</gene>
<comment type="similarity">
    <text evidence="2 4">Belongs to the Mediator complex subunit 11 family.</text>
</comment>
<keyword evidence="3 4" id="KW-0539">Nucleus</keyword>
<protein>
    <recommendedName>
        <fullName evidence="4">Mediator of RNA polymerase II transcription subunit 11</fullName>
    </recommendedName>
    <alternativeName>
        <fullName evidence="4">Mediator complex subunit 11</fullName>
    </alternativeName>
</protein>
<dbReference type="AlphaFoldDB" id="A0A316V986"/>
<keyword evidence="4" id="KW-0010">Activator</keyword>
<evidence type="ECO:0000256" key="4">
    <source>
        <dbReference type="RuleBase" id="RU364147"/>
    </source>
</evidence>
<sequence>MSTEPSTADHLNEMIGKVRAEKAKVDMQRRHTEIYSRNEKAQRLVKRLQDCDSNIVSLLSQAADCLQSLISTAADQSSSSGRGRIREVDDHEERLATFEARAQEWYATLHDVQIGLRSAARNLRKVQQPPLSMQASMQQSSSSSGSSSSQTRLGSATKGHSLGIALSEGNTPVNMSRAGSHESLQTVVGDGRELDDRGQQSNREVLSSDRQPSKHLGSVGDERKQGSRKDQRSLLGHFVDGDSGSGIVQMQEGEFEDEIKLSLSALRQQERGWKDLADALKAVASERKSDRSSMTKEVQTKSPSTTTKEQEMRQIEADMTESFATSDKRLMGALMHLYMEVLPETSIAPVTARKLG</sequence>
<evidence type="ECO:0000313" key="7">
    <source>
        <dbReference type="Proteomes" id="UP000245771"/>
    </source>
</evidence>
<comment type="subunit">
    <text evidence="4">Component of the Mediator complex.</text>
</comment>